<organism evidence="2 3">
    <name type="scientific">Goodfellowiella coeruleoviolacea</name>
    <dbReference type="NCBI Taxonomy" id="334858"/>
    <lineage>
        <taxon>Bacteria</taxon>
        <taxon>Bacillati</taxon>
        <taxon>Actinomycetota</taxon>
        <taxon>Actinomycetes</taxon>
        <taxon>Pseudonocardiales</taxon>
        <taxon>Pseudonocardiaceae</taxon>
        <taxon>Goodfellowiella</taxon>
    </lineage>
</organism>
<gene>
    <name evidence="2" type="ORF">LX83_005537</name>
</gene>
<accession>A0AAE3GJT8</accession>
<sequence>MVDAPHEPAQRIRELPPYQAVVVVDIERFSDNQAADHRYLIEEVPGVLRTALQHAGHGDLWEERRFPESTGDGYAVGFRPEVLPVLVGPFLDSLQATLREYDKFLRWQNRNTRMRLRVGISVGPLTLSEDDRLGSGSGDARVEVSRLLEAEELRQLLANSHKDVTFVAAILSARVYEDVVASGYATKPTSVFVPTTVRVKQYRGTAYLHVPEPSGDLLTQGFGTGASTDQSDETEPDTGPEDEVSDVIREPRPTVRDVRNSISGQVHGTAIQAGYIDSYTHHRGGDQNVTGNDNIVVGRDLRGGVNRIPKKKRGDR</sequence>
<feature type="compositionally biased region" description="Acidic residues" evidence="1">
    <location>
        <begin position="230"/>
        <end position="245"/>
    </location>
</feature>
<name>A0AAE3GJT8_9PSEU</name>
<dbReference type="EMBL" id="JAMTCK010000015">
    <property type="protein sequence ID" value="MCP2168659.1"/>
    <property type="molecule type" value="Genomic_DNA"/>
</dbReference>
<dbReference type="Proteomes" id="UP001206128">
    <property type="component" value="Unassembled WGS sequence"/>
</dbReference>
<feature type="region of interest" description="Disordered" evidence="1">
    <location>
        <begin position="213"/>
        <end position="256"/>
    </location>
</feature>
<evidence type="ECO:0008006" key="4">
    <source>
        <dbReference type="Google" id="ProtNLM"/>
    </source>
</evidence>
<evidence type="ECO:0000313" key="3">
    <source>
        <dbReference type="Proteomes" id="UP001206128"/>
    </source>
</evidence>
<proteinExistence type="predicted"/>
<keyword evidence="3" id="KW-1185">Reference proteome</keyword>
<reference evidence="2" key="1">
    <citation type="submission" date="2022-06" db="EMBL/GenBank/DDBJ databases">
        <title>Genomic Encyclopedia of Archaeal and Bacterial Type Strains, Phase II (KMG-II): from individual species to whole genera.</title>
        <authorList>
            <person name="Goeker M."/>
        </authorList>
    </citation>
    <scope>NUCLEOTIDE SEQUENCE</scope>
    <source>
        <strain evidence="2">DSM 43935</strain>
    </source>
</reference>
<protein>
    <recommendedName>
        <fullName evidence="4">Guanylate cyclase domain-containing protein</fullName>
    </recommendedName>
</protein>
<evidence type="ECO:0000313" key="2">
    <source>
        <dbReference type="EMBL" id="MCP2168659.1"/>
    </source>
</evidence>
<dbReference type="AlphaFoldDB" id="A0AAE3GJT8"/>
<feature type="compositionally biased region" description="Basic and acidic residues" evidence="1">
    <location>
        <begin position="246"/>
        <end position="256"/>
    </location>
</feature>
<dbReference type="RefSeq" id="WP_253776719.1">
    <property type="nucleotide sequence ID" value="NZ_JAMTCK010000015.1"/>
</dbReference>
<evidence type="ECO:0000256" key="1">
    <source>
        <dbReference type="SAM" id="MobiDB-lite"/>
    </source>
</evidence>
<comment type="caution">
    <text evidence="2">The sequence shown here is derived from an EMBL/GenBank/DDBJ whole genome shotgun (WGS) entry which is preliminary data.</text>
</comment>